<keyword evidence="4" id="KW-1185">Reference proteome</keyword>
<reference evidence="3 4" key="1">
    <citation type="submission" date="2024-02" db="EMBL/GenBank/DDBJ databases">
        <title>Rhodopirellula caenicola NBRC 110016.</title>
        <authorList>
            <person name="Ichikawa N."/>
            <person name="Katano-Makiyama Y."/>
            <person name="Hidaka K."/>
        </authorList>
    </citation>
    <scope>NUCLEOTIDE SEQUENCE [LARGE SCALE GENOMIC DNA]</scope>
    <source>
        <strain evidence="3 4">NBRC 110016</strain>
    </source>
</reference>
<evidence type="ECO:0008006" key="5">
    <source>
        <dbReference type="Google" id="ProtNLM"/>
    </source>
</evidence>
<feature type="signal peptide" evidence="2">
    <location>
        <begin position="1"/>
        <end position="41"/>
    </location>
</feature>
<feature type="region of interest" description="Disordered" evidence="1">
    <location>
        <begin position="180"/>
        <end position="267"/>
    </location>
</feature>
<sequence length="295" mass="31288">MNSRKTVVSSRRSRTLKAVIRFAVAGTLAASLATPTVPAYASDCGCEATACDCGGIDLPMMGDCGCNAGMKPACPPKHGPIFRSLDAFAGGIEKLLGLDKCRTGGCDHASCDSAMGHMMPFEGHDIHVVPYATEDSHYEGPVEIYEDSFESTAPRMAVPPTQQPRVMAPRVPMHMSEPIIRSSPAARQPTAPRSRAGQSLGSGVVPQSRGGQSLGSGVVPQSRVVPRAIPTPRPDVPSRPAEQPPAAPKEEGGSLFDSLSDPFSEDEVRVKRFNPVRQTQYEVPKVNRTALPGTN</sequence>
<organism evidence="3 4">
    <name type="scientific">Novipirellula caenicola</name>
    <dbReference type="NCBI Taxonomy" id="1536901"/>
    <lineage>
        <taxon>Bacteria</taxon>
        <taxon>Pseudomonadati</taxon>
        <taxon>Planctomycetota</taxon>
        <taxon>Planctomycetia</taxon>
        <taxon>Pirellulales</taxon>
        <taxon>Pirellulaceae</taxon>
        <taxon>Novipirellula</taxon>
    </lineage>
</organism>
<gene>
    <name evidence="3" type="ORF">Rcae01_06133</name>
</gene>
<feature type="chain" id="PRO_5046612024" description="Secreted protein" evidence="2">
    <location>
        <begin position="42"/>
        <end position="295"/>
    </location>
</feature>
<name>A0ABP9W3X2_9BACT</name>
<comment type="caution">
    <text evidence="3">The sequence shown here is derived from an EMBL/GenBank/DDBJ whole genome shotgun (WGS) entry which is preliminary data.</text>
</comment>
<dbReference type="Proteomes" id="UP001416858">
    <property type="component" value="Unassembled WGS sequence"/>
</dbReference>
<evidence type="ECO:0000256" key="2">
    <source>
        <dbReference type="SAM" id="SignalP"/>
    </source>
</evidence>
<feature type="compositionally biased region" description="Pro residues" evidence="1">
    <location>
        <begin position="229"/>
        <end position="247"/>
    </location>
</feature>
<proteinExistence type="predicted"/>
<dbReference type="RefSeq" id="WP_345688695.1">
    <property type="nucleotide sequence ID" value="NZ_BAABRO010000025.1"/>
</dbReference>
<evidence type="ECO:0000313" key="4">
    <source>
        <dbReference type="Proteomes" id="UP001416858"/>
    </source>
</evidence>
<keyword evidence="2" id="KW-0732">Signal</keyword>
<protein>
    <recommendedName>
        <fullName evidence="5">Secreted protein</fullName>
    </recommendedName>
</protein>
<evidence type="ECO:0000313" key="3">
    <source>
        <dbReference type="EMBL" id="GAA5510623.1"/>
    </source>
</evidence>
<accession>A0ABP9W3X2</accession>
<dbReference type="EMBL" id="BAABRO010000025">
    <property type="protein sequence ID" value="GAA5510623.1"/>
    <property type="molecule type" value="Genomic_DNA"/>
</dbReference>
<evidence type="ECO:0000256" key="1">
    <source>
        <dbReference type="SAM" id="MobiDB-lite"/>
    </source>
</evidence>